<dbReference type="Proteomes" id="UP001378242">
    <property type="component" value="Unassembled WGS sequence"/>
</dbReference>
<dbReference type="EMBL" id="JBAKAP010000003">
    <property type="protein sequence ID" value="MEL0615890.1"/>
    <property type="molecule type" value="Genomic_DNA"/>
</dbReference>
<dbReference type="InterPro" id="IPR007833">
    <property type="entry name" value="Capsule_polysaccharide_synth"/>
</dbReference>
<evidence type="ECO:0000313" key="1">
    <source>
        <dbReference type="EMBL" id="MEL0615890.1"/>
    </source>
</evidence>
<evidence type="ECO:0000313" key="2">
    <source>
        <dbReference type="Proteomes" id="UP001378242"/>
    </source>
</evidence>
<proteinExistence type="predicted"/>
<organism evidence="1 2">
    <name type="scientific">Cobetia marina</name>
    <name type="common">Deleya marina</name>
    <dbReference type="NCBI Taxonomy" id="28258"/>
    <lineage>
        <taxon>Bacteria</taxon>
        <taxon>Pseudomonadati</taxon>
        <taxon>Pseudomonadota</taxon>
        <taxon>Gammaproteobacteria</taxon>
        <taxon>Oceanospirillales</taxon>
        <taxon>Halomonadaceae</taxon>
        <taxon>Cobetia</taxon>
    </lineage>
</organism>
<dbReference type="Pfam" id="PF05159">
    <property type="entry name" value="Capsule_synth"/>
    <property type="match status" value="1"/>
</dbReference>
<keyword evidence="2" id="KW-1185">Reference proteome</keyword>
<protein>
    <submittedName>
        <fullName evidence="1">Capsular biosynthesis protein</fullName>
    </submittedName>
</protein>
<sequence length="474" mass="54244">MQQGSLALPNHHSPLSGGSEARGLASLQPLFKLSEDIGVMHPTTQDAPSSLLTPPPVARRIPGGGQRRVFLLLQGVCSPFFLHLAHKLKQDGHEVIKVNFNSGDSFYWRHDKAYAYRGRSEDLGEWIAELWRRHHVTDQVLFGDRRPVHRDAVLKAEYFGIRTHVFEEGYFRPFWVTLEREGVNGHSLLPRDPDWFREAGRQLDDAPTPQRFKASFWERARHDMTYHLAGAANPLLFPRYRPHSINAAEEYCGYATRLPLMRWYKRRDAGRIEQLMNSGAPFYLLPLQLNTDAQIRHHSRFSNMQEVIQRVMKSFALNAPRGARLVIKNHPLDMGLVDYPKLIRELERRYDVIGRIVYLESGNLEKLLQHAKGMITVNSTTGNVALQYRCPTYCMGDPIFNLPGLTFQGSLHEFWTQGEKPDTTLFRSFRNTVIHTVQLNGGFYCKPGMQLAVTGASKILCAERSPLEQMLSRC</sequence>
<name>A0ABU9GCB7_COBMA</name>
<gene>
    <name evidence="1" type="ORF">V6243_03535</name>
</gene>
<accession>A0ABU9GCB7</accession>
<reference evidence="1 2" key="1">
    <citation type="submission" date="2024-02" db="EMBL/GenBank/DDBJ databases">
        <title>Bacteria isolated from the canopy kelp, Nereocystis luetkeana.</title>
        <authorList>
            <person name="Pfister C.A."/>
            <person name="Younker I.T."/>
            <person name="Light S.H."/>
        </authorList>
    </citation>
    <scope>NUCLEOTIDE SEQUENCE [LARGE SCALE GENOMIC DNA]</scope>
    <source>
        <strain evidence="1 2">TI.5.07</strain>
    </source>
</reference>
<comment type="caution">
    <text evidence="1">The sequence shown here is derived from an EMBL/GenBank/DDBJ whole genome shotgun (WGS) entry which is preliminary data.</text>
</comment>
<dbReference type="CDD" id="cd16441">
    <property type="entry name" value="beta_Kdo_transferase_KpsS"/>
    <property type="match status" value="1"/>
</dbReference>
<dbReference type="RefSeq" id="WP_284729021.1">
    <property type="nucleotide sequence ID" value="NZ_CP173426.1"/>
</dbReference>